<dbReference type="GO" id="GO:0009098">
    <property type="term" value="P:L-leucine biosynthetic process"/>
    <property type="evidence" value="ECO:0007669"/>
    <property type="project" value="TreeGrafter"/>
</dbReference>
<keyword evidence="11" id="KW-0131">Cell cycle</keyword>
<gene>
    <name evidence="17" type="primary">EOG090X051P</name>
</gene>
<evidence type="ECO:0000256" key="4">
    <source>
        <dbReference type="ARBA" id="ARBA00022576"/>
    </source>
</evidence>
<dbReference type="FunFam" id="3.20.10.10:FF:000033">
    <property type="entry name" value="Branched-chain-amino-acid aminotransferase"/>
    <property type="match status" value="1"/>
</dbReference>
<evidence type="ECO:0000256" key="13">
    <source>
        <dbReference type="RuleBase" id="RU004516"/>
    </source>
</evidence>
<dbReference type="InterPro" id="IPR018300">
    <property type="entry name" value="Aminotrans_IV_CS"/>
</dbReference>
<comment type="similarity">
    <text evidence="2">Belongs to the APC10 family.</text>
</comment>
<dbReference type="GO" id="GO:0005680">
    <property type="term" value="C:anaphase-promoting complex"/>
    <property type="evidence" value="ECO:0007669"/>
    <property type="project" value="InterPro"/>
</dbReference>
<organism evidence="17">
    <name type="scientific">Daphnia sinensis</name>
    <dbReference type="NCBI Taxonomy" id="1820382"/>
    <lineage>
        <taxon>Eukaryota</taxon>
        <taxon>Metazoa</taxon>
        <taxon>Ecdysozoa</taxon>
        <taxon>Arthropoda</taxon>
        <taxon>Crustacea</taxon>
        <taxon>Branchiopoda</taxon>
        <taxon>Diplostraca</taxon>
        <taxon>Cladocera</taxon>
        <taxon>Anomopoda</taxon>
        <taxon>Daphniidae</taxon>
        <taxon>Daphnia</taxon>
        <taxon>Daphnia similis group</taxon>
    </lineage>
</organism>
<evidence type="ECO:0000256" key="3">
    <source>
        <dbReference type="ARBA" id="ARBA00009320"/>
    </source>
</evidence>
<dbReference type="Gene3D" id="2.60.120.260">
    <property type="entry name" value="Galactose-binding domain-like"/>
    <property type="match status" value="1"/>
</dbReference>
<name>A0A4Y7NFA5_9CRUS</name>
<dbReference type="NCBIfam" id="NF009897">
    <property type="entry name" value="PRK13357.1"/>
    <property type="match status" value="1"/>
</dbReference>
<dbReference type="Pfam" id="PF03256">
    <property type="entry name" value="ANAPC10"/>
    <property type="match status" value="1"/>
</dbReference>
<keyword evidence="10 14" id="KW-0100">Branched-chain amino acid biosynthesis</keyword>
<dbReference type="EMBL" id="LR021486">
    <property type="protein sequence ID" value="SVE91105.1"/>
    <property type="molecule type" value="mRNA"/>
</dbReference>
<sequence>MPQKSYACDHSRLQQVEPILRLVEKLHMAYSSVSDELVEEFNPKKEEKEGSILEVGDQAVWSLSSCKAGFGIDQLRDDSTDTYWQSDGQLPHLVNIQFRKKTTIQNIWIFADYKADESYTPSRISIRAGTGFSDLQEVEVVELNEPNGWIAIPLKDAQDKFKAYGSTSSLFYVQRRKKNVWADQNIMPVPVAFSDLEEKICTPDQLRPKPDNSALVFGKYFTDHMLEVSWDSKQGWAKPVISPLHNLQLHPGAKVLHYAIELFEGMKAYRGEDGCLRLFRPDRNMARMLSTAKRSSLPTFDAEEMIKCIKRLIQIDKEWVPYSTTSSLYIRPTFIATDPSLGVASPNEALLYVLLCPVGPYFTSGFKPISLMADPQYVRSWPGGCGAMKMGANYAPTIYIQKQSELLGHQQVLWLYGADHQLTEVGTMNIFLFMLNKNGERELVTPPLDGLILPGVTRLSLLELAREWKEFRVVERTITMAEVIQAHEEKRLLEIFGAGTACVVCPVSSISYQGREYNIPRSEPSLSQRFLKTMSDIHYGRVQHPWAVDI</sequence>
<dbReference type="GO" id="GO:0004084">
    <property type="term" value="F:branched-chain-amino-acid transaminase activity"/>
    <property type="evidence" value="ECO:0007669"/>
    <property type="project" value="UniProtKB-EC"/>
</dbReference>
<evidence type="ECO:0000256" key="12">
    <source>
        <dbReference type="RuleBase" id="RU004106"/>
    </source>
</evidence>
<dbReference type="Gene3D" id="3.20.10.10">
    <property type="entry name" value="D-amino Acid Aminotransferase, subunit A, domain 2"/>
    <property type="match status" value="1"/>
</dbReference>
<dbReference type="NCBIfam" id="TIGR01123">
    <property type="entry name" value="ilvE_II"/>
    <property type="match status" value="1"/>
</dbReference>
<keyword evidence="5 14" id="KW-0028">Amino-acid biosynthesis</keyword>
<dbReference type="CDD" id="cd08366">
    <property type="entry name" value="APC10"/>
    <property type="match status" value="1"/>
</dbReference>
<dbReference type="CDD" id="cd01557">
    <property type="entry name" value="BCAT_beta_family"/>
    <property type="match status" value="1"/>
</dbReference>
<dbReference type="InterPro" id="IPR016901">
    <property type="entry name" value="APC10/Doc1"/>
</dbReference>
<keyword evidence="9 13" id="KW-0663">Pyridoxal phosphate</keyword>
<dbReference type="EC" id="2.6.1.42" evidence="14"/>
<dbReference type="FunFam" id="3.30.470.10:FF:000002">
    <property type="entry name" value="Branched-chain-amino-acid aminotransferase"/>
    <property type="match status" value="1"/>
</dbReference>
<dbReference type="InterPro" id="IPR043132">
    <property type="entry name" value="BCAT-like_C"/>
</dbReference>
<keyword evidence="8" id="KW-0498">Mitosis</keyword>
<evidence type="ECO:0000256" key="8">
    <source>
        <dbReference type="ARBA" id="ARBA00022776"/>
    </source>
</evidence>
<dbReference type="GO" id="GO:0051301">
    <property type="term" value="P:cell division"/>
    <property type="evidence" value="ECO:0007669"/>
    <property type="project" value="UniProtKB-KW"/>
</dbReference>
<dbReference type="InterPro" id="IPR033939">
    <property type="entry name" value="BCAT_family"/>
</dbReference>
<dbReference type="Gene3D" id="3.30.470.10">
    <property type="match status" value="1"/>
</dbReference>
<dbReference type="InterPro" id="IPR001544">
    <property type="entry name" value="Aminotrans_IV"/>
</dbReference>
<keyword evidence="4 14" id="KW-0032">Aminotransferase</keyword>
<dbReference type="GO" id="GO:0005739">
    <property type="term" value="C:mitochondrion"/>
    <property type="evidence" value="ECO:0007669"/>
    <property type="project" value="TreeGrafter"/>
</dbReference>
<dbReference type="InterPro" id="IPR005786">
    <property type="entry name" value="B_amino_transII"/>
</dbReference>
<comment type="catalytic activity">
    <reaction evidence="14">
        <text>L-valine + 2-oxoglutarate = 3-methyl-2-oxobutanoate + L-glutamate</text>
        <dbReference type="Rhea" id="RHEA:24813"/>
        <dbReference type="ChEBI" id="CHEBI:11851"/>
        <dbReference type="ChEBI" id="CHEBI:16810"/>
        <dbReference type="ChEBI" id="CHEBI:29985"/>
        <dbReference type="ChEBI" id="CHEBI:57762"/>
        <dbReference type="EC" id="2.6.1.42"/>
    </reaction>
</comment>
<dbReference type="AlphaFoldDB" id="A0A4Y7NFA5"/>
<dbReference type="InterPro" id="IPR036038">
    <property type="entry name" value="Aminotransferase-like"/>
</dbReference>
<dbReference type="EMBL" id="LR020859">
    <property type="protein sequence ID" value="SVE90478.1"/>
    <property type="molecule type" value="mRNA"/>
</dbReference>
<evidence type="ECO:0000256" key="9">
    <source>
        <dbReference type="ARBA" id="ARBA00022898"/>
    </source>
</evidence>
<evidence type="ECO:0000256" key="7">
    <source>
        <dbReference type="ARBA" id="ARBA00022679"/>
    </source>
</evidence>
<comment type="catalytic activity">
    <reaction evidence="14">
        <text>L-leucine + 2-oxoglutarate = 4-methyl-2-oxopentanoate + L-glutamate</text>
        <dbReference type="Rhea" id="RHEA:18321"/>
        <dbReference type="ChEBI" id="CHEBI:16810"/>
        <dbReference type="ChEBI" id="CHEBI:17865"/>
        <dbReference type="ChEBI" id="CHEBI:29985"/>
        <dbReference type="ChEBI" id="CHEBI:57427"/>
        <dbReference type="EC" id="2.6.1.42"/>
    </reaction>
</comment>
<dbReference type="SMART" id="SM01337">
    <property type="entry name" value="APC10"/>
    <property type="match status" value="1"/>
</dbReference>
<evidence type="ECO:0000256" key="5">
    <source>
        <dbReference type="ARBA" id="ARBA00022605"/>
    </source>
</evidence>
<dbReference type="SUPFAM" id="SSF49785">
    <property type="entry name" value="Galactose-binding domain-like"/>
    <property type="match status" value="1"/>
</dbReference>
<evidence type="ECO:0000313" key="16">
    <source>
        <dbReference type="EMBL" id="SVE90478.1"/>
    </source>
</evidence>
<evidence type="ECO:0000313" key="17">
    <source>
        <dbReference type="EMBL" id="SVE91105.1"/>
    </source>
</evidence>
<evidence type="ECO:0000256" key="10">
    <source>
        <dbReference type="ARBA" id="ARBA00023304"/>
    </source>
</evidence>
<protein>
    <recommendedName>
        <fullName evidence="14">Branched-chain-amino-acid aminotransferase</fullName>
        <ecNumber evidence="14">2.6.1.42</ecNumber>
    </recommendedName>
</protein>
<dbReference type="GO" id="GO:0031145">
    <property type="term" value="P:anaphase-promoting complex-dependent catabolic process"/>
    <property type="evidence" value="ECO:0007669"/>
    <property type="project" value="InterPro"/>
</dbReference>
<dbReference type="InterPro" id="IPR004939">
    <property type="entry name" value="APC_su10/DOC_dom"/>
</dbReference>
<evidence type="ECO:0000256" key="14">
    <source>
        <dbReference type="RuleBase" id="RU004517"/>
    </source>
</evidence>
<dbReference type="PANTHER" id="PTHR11825:SF44">
    <property type="entry name" value="BRANCHED-CHAIN-AMINO-ACID AMINOTRANSFERASE"/>
    <property type="match status" value="1"/>
</dbReference>
<comment type="similarity">
    <text evidence="3 12">Belongs to the class-IV pyridoxal-phosphate-dependent aminotransferase family.</text>
</comment>
<dbReference type="SUPFAM" id="SSF56752">
    <property type="entry name" value="D-aminoacid aminotransferase-like PLP-dependent enzymes"/>
    <property type="match status" value="1"/>
</dbReference>
<comment type="catalytic activity">
    <reaction evidence="14">
        <text>L-isoleucine + 2-oxoglutarate = (S)-3-methyl-2-oxopentanoate + L-glutamate</text>
        <dbReference type="Rhea" id="RHEA:24801"/>
        <dbReference type="ChEBI" id="CHEBI:16810"/>
        <dbReference type="ChEBI" id="CHEBI:29985"/>
        <dbReference type="ChEBI" id="CHEBI:35146"/>
        <dbReference type="ChEBI" id="CHEBI:58045"/>
        <dbReference type="EC" id="2.6.1.42"/>
    </reaction>
</comment>
<comment type="cofactor">
    <cofactor evidence="1 13">
        <name>pyridoxal 5'-phosphate</name>
        <dbReference type="ChEBI" id="CHEBI:597326"/>
    </cofactor>
</comment>
<evidence type="ECO:0000259" key="15">
    <source>
        <dbReference type="PROSITE" id="PS51284"/>
    </source>
</evidence>
<dbReference type="GO" id="GO:0009099">
    <property type="term" value="P:L-valine biosynthetic process"/>
    <property type="evidence" value="ECO:0007669"/>
    <property type="project" value="TreeGrafter"/>
</dbReference>
<dbReference type="Pfam" id="PF01063">
    <property type="entry name" value="Aminotran_4"/>
    <property type="match status" value="1"/>
</dbReference>
<evidence type="ECO:0000256" key="6">
    <source>
        <dbReference type="ARBA" id="ARBA00022618"/>
    </source>
</evidence>
<feature type="domain" description="DOC" evidence="15">
    <location>
        <begin position="31"/>
        <end position="212"/>
    </location>
</feature>
<proteinExistence type="evidence at transcript level"/>
<evidence type="ECO:0000256" key="2">
    <source>
        <dbReference type="ARBA" id="ARBA00006762"/>
    </source>
</evidence>
<keyword evidence="7 14" id="KW-0808">Transferase</keyword>
<evidence type="ECO:0000256" key="1">
    <source>
        <dbReference type="ARBA" id="ARBA00001933"/>
    </source>
</evidence>
<dbReference type="PANTHER" id="PTHR11825">
    <property type="entry name" value="SUBGROUP IIII AMINOTRANSFERASE"/>
    <property type="match status" value="1"/>
</dbReference>
<dbReference type="PROSITE" id="PS00770">
    <property type="entry name" value="AA_TRANSFER_CLASS_4"/>
    <property type="match status" value="1"/>
</dbReference>
<keyword evidence="6" id="KW-0132">Cell division</keyword>
<dbReference type="InterPro" id="IPR008979">
    <property type="entry name" value="Galactose-bd-like_sf"/>
</dbReference>
<reference evidence="17" key="1">
    <citation type="submission" date="2018-08" db="EMBL/GenBank/DDBJ databases">
        <authorList>
            <person name="Cornetti L."/>
        </authorList>
    </citation>
    <scope>NUCLEOTIDE SEQUENCE</scope>
    <source>
        <strain evidence="17">RU-SZB3</strain>
        <strain evidence="16">RU-TY6-3</strain>
    </source>
</reference>
<evidence type="ECO:0000256" key="11">
    <source>
        <dbReference type="ARBA" id="ARBA00023306"/>
    </source>
</evidence>
<accession>A0A4Y7NFA5</accession>
<dbReference type="InterPro" id="IPR043131">
    <property type="entry name" value="BCAT-like_N"/>
</dbReference>
<dbReference type="PROSITE" id="PS51284">
    <property type="entry name" value="DOC"/>
    <property type="match status" value="1"/>
</dbReference>